<dbReference type="Proteomes" id="UP000004416">
    <property type="component" value="Unassembled WGS sequence"/>
</dbReference>
<dbReference type="PATRIC" id="fig|537010.4.peg.3281"/>
<dbReference type="EMBL" id="AFZX01000092">
    <property type="protein sequence ID" value="EHL05747.1"/>
    <property type="molecule type" value="Genomic_DNA"/>
</dbReference>
<dbReference type="Gene3D" id="3.40.50.360">
    <property type="match status" value="1"/>
</dbReference>
<dbReference type="InterPro" id="IPR029039">
    <property type="entry name" value="Flavoprotein-like_sf"/>
</dbReference>
<proteinExistence type="predicted"/>
<accession>G9XRA9</accession>
<sequence>MGRWKAMRLLIHDLAQEELDKIRPGLGGDTKIIANNGRIRHCIGCFGCWVKTPGACVIRDEYGDMGADLGHSSELIIISQCFYGGYSPFVKNVLDRSISYIHPYFVIRNGEMHHRPRYEQPLDLSVWFYGEITEKEQRTAEKLVRANAVNLNCQRVKVFFIRELAELEGQLC</sequence>
<evidence type="ECO:0000313" key="1">
    <source>
        <dbReference type="EMBL" id="EHL05747.1"/>
    </source>
</evidence>
<name>G9XRA9_DESHA</name>
<dbReference type="SUPFAM" id="SSF52218">
    <property type="entry name" value="Flavoproteins"/>
    <property type="match status" value="1"/>
</dbReference>
<organism evidence="1 2">
    <name type="scientific">Desulfitobacterium hafniense DP7</name>
    <dbReference type="NCBI Taxonomy" id="537010"/>
    <lineage>
        <taxon>Bacteria</taxon>
        <taxon>Bacillati</taxon>
        <taxon>Bacillota</taxon>
        <taxon>Clostridia</taxon>
        <taxon>Eubacteriales</taxon>
        <taxon>Desulfitobacteriaceae</taxon>
        <taxon>Desulfitobacterium</taxon>
    </lineage>
</organism>
<dbReference type="AlphaFoldDB" id="G9XRA9"/>
<reference evidence="1 2" key="1">
    <citation type="submission" date="2011-08" db="EMBL/GenBank/DDBJ databases">
        <authorList>
            <person name="Weinstock G."/>
            <person name="Sodergren E."/>
            <person name="Clifton S."/>
            <person name="Fulton L."/>
            <person name="Fulton B."/>
            <person name="Courtney L."/>
            <person name="Fronick C."/>
            <person name="Harrison M."/>
            <person name="Strong C."/>
            <person name="Farmer C."/>
            <person name="Delahaunty K."/>
            <person name="Markovic C."/>
            <person name="Hall O."/>
            <person name="Minx P."/>
            <person name="Tomlinson C."/>
            <person name="Mitreva M."/>
            <person name="Hou S."/>
            <person name="Chen J."/>
            <person name="Wollam A."/>
            <person name="Pepin K.H."/>
            <person name="Johnson M."/>
            <person name="Bhonagiri V."/>
            <person name="Zhang X."/>
            <person name="Suruliraj S."/>
            <person name="Warren W."/>
            <person name="Chinwalla A."/>
            <person name="Mardis E.R."/>
            <person name="Wilson R.K."/>
        </authorList>
    </citation>
    <scope>NUCLEOTIDE SEQUENCE [LARGE SCALE GENOMIC DNA]</scope>
    <source>
        <strain evidence="1 2">DP7</strain>
    </source>
</reference>
<evidence type="ECO:0000313" key="2">
    <source>
        <dbReference type="Proteomes" id="UP000004416"/>
    </source>
</evidence>
<protein>
    <recommendedName>
        <fullName evidence="3">NADPH-dependent FMN reductase-like domain-containing protein</fullName>
    </recommendedName>
</protein>
<gene>
    <name evidence="1" type="ORF">HMPREF0322_03507</name>
</gene>
<comment type="caution">
    <text evidence="1">The sequence shown here is derived from an EMBL/GenBank/DDBJ whole genome shotgun (WGS) entry which is preliminary data.</text>
</comment>
<evidence type="ECO:0008006" key="3">
    <source>
        <dbReference type="Google" id="ProtNLM"/>
    </source>
</evidence>
<dbReference type="HOGENOM" id="CLU_121336_1_0_9"/>